<reference evidence="1" key="1">
    <citation type="submission" date="2021-02" db="EMBL/GenBank/DDBJ databases">
        <authorList>
            <person name="Dougan E. K."/>
            <person name="Rhodes N."/>
            <person name="Thang M."/>
            <person name="Chan C."/>
        </authorList>
    </citation>
    <scope>NUCLEOTIDE SEQUENCE</scope>
</reference>
<dbReference type="InterPro" id="IPR011043">
    <property type="entry name" value="Gal_Oxase/kelch_b-propeller"/>
</dbReference>
<dbReference type="Gene3D" id="2.120.10.80">
    <property type="entry name" value="Kelch-type beta propeller"/>
    <property type="match status" value="2"/>
</dbReference>
<dbReference type="SMART" id="SM00612">
    <property type="entry name" value="Kelch"/>
    <property type="match status" value="5"/>
</dbReference>
<dbReference type="SUPFAM" id="SSF50965">
    <property type="entry name" value="Galactose oxidase, central domain"/>
    <property type="match status" value="1"/>
</dbReference>
<dbReference type="InterPro" id="IPR015915">
    <property type="entry name" value="Kelch-typ_b-propeller"/>
</dbReference>
<dbReference type="PANTHER" id="PTHR46375:SF3">
    <property type="entry name" value="KELCH REPEAT AND BTB DOMAIN-CONTAINING PROTEIN 13"/>
    <property type="match status" value="1"/>
</dbReference>
<sequence>MMEEPHEAQIQLQFMPLLNACPELLALLHAAGLTSAAALAATCSCAVSVRNALPEVARCAPAAGVLLLRAEYPQLLHCPDLSVGAWHEVPLPEGTPTYLCCAATFHRDHIYIVGGGAPYLDGKVAYATSYDLKSGTWLELPPMPTARSHCAAVGVSGRLMVIGGLADDHQKMDTVEVLDLEQGGEWEGWSSLPTSLSWCSALFAWRLGCVVTMGCDDRQSHLFRFELATREWVALPQMPRQRWHPALVEMAQYLFTIGGIILPDEEVGAVDVFDLRAGRWESIHGLSGLSIPDMPEARMDPAACACAGRLYVLGGMQAGPTEVVECLDLCSKQWQRLPDMKDRFSATGTAITCIG</sequence>
<gene>
    <name evidence="1" type="primary">Klhdc8b</name>
    <name evidence="1" type="ORF">SNAT2548_LOCUS9405</name>
</gene>
<proteinExistence type="predicted"/>
<comment type="caution">
    <text evidence="1">The sequence shown here is derived from an EMBL/GenBank/DDBJ whole genome shotgun (WGS) entry which is preliminary data.</text>
</comment>
<dbReference type="OrthoDB" id="191037at2759"/>
<accession>A0A812KV58</accession>
<dbReference type="PANTHER" id="PTHR46375">
    <property type="entry name" value="KELCH REPEAT AND BTB DOMAIN-CONTAINING PROTEIN 13-RELATED"/>
    <property type="match status" value="1"/>
</dbReference>
<dbReference type="AlphaFoldDB" id="A0A812KV58"/>
<evidence type="ECO:0000313" key="2">
    <source>
        <dbReference type="Proteomes" id="UP000604046"/>
    </source>
</evidence>
<evidence type="ECO:0000313" key="1">
    <source>
        <dbReference type="EMBL" id="CAE7230737.1"/>
    </source>
</evidence>
<organism evidence="1 2">
    <name type="scientific">Symbiodinium natans</name>
    <dbReference type="NCBI Taxonomy" id="878477"/>
    <lineage>
        <taxon>Eukaryota</taxon>
        <taxon>Sar</taxon>
        <taxon>Alveolata</taxon>
        <taxon>Dinophyceae</taxon>
        <taxon>Suessiales</taxon>
        <taxon>Symbiodiniaceae</taxon>
        <taxon>Symbiodinium</taxon>
    </lineage>
</organism>
<keyword evidence="2" id="KW-1185">Reference proteome</keyword>
<dbReference type="Pfam" id="PF01344">
    <property type="entry name" value="Kelch_1"/>
    <property type="match status" value="3"/>
</dbReference>
<dbReference type="InterPro" id="IPR052392">
    <property type="entry name" value="Kelch-BTB_domain-containing"/>
</dbReference>
<dbReference type="Proteomes" id="UP000604046">
    <property type="component" value="Unassembled WGS sequence"/>
</dbReference>
<protein>
    <submittedName>
        <fullName evidence="1">Klhdc8b protein</fullName>
    </submittedName>
</protein>
<dbReference type="InterPro" id="IPR006652">
    <property type="entry name" value="Kelch_1"/>
</dbReference>
<name>A0A812KV58_9DINO</name>
<dbReference type="EMBL" id="CAJNDS010000730">
    <property type="protein sequence ID" value="CAE7230737.1"/>
    <property type="molecule type" value="Genomic_DNA"/>
</dbReference>